<dbReference type="PRINTS" id="PR00385">
    <property type="entry name" value="P450"/>
</dbReference>
<evidence type="ECO:0000313" key="14">
    <source>
        <dbReference type="EMBL" id="GFY84210.1"/>
    </source>
</evidence>
<evidence type="ECO:0000256" key="5">
    <source>
        <dbReference type="ARBA" id="ARBA00022723"/>
    </source>
</evidence>
<feature type="transmembrane region" description="Helical" evidence="13">
    <location>
        <begin position="7"/>
        <end position="26"/>
    </location>
</feature>
<dbReference type="InterPro" id="IPR002401">
    <property type="entry name" value="Cyt_P450_E_grp-I"/>
</dbReference>
<dbReference type="InterPro" id="IPR050665">
    <property type="entry name" value="Cytochrome_P450_Monooxygen"/>
</dbReference>
<comment type="cofactor">
    <cofactor evidence="11">
        <name>heme</name>
        <dbReference type="ChEBI" id="CHEBI:30413"/>
    </cofactor>
</comment>
<dbReference type="InterPro" id="IPR001128">
    <property type="entry name" value="Cyt_P450"/>
</dbReference>
<evidence type="ECO:0000313" key="15">
    <source>
        <dbReference type="Proteomes" id="UP000585474"/>
    </source>
</evidence>
<dbReference type="Gene3D" id="1.10.630.10">
    <property type="entry name" value="Cytochrome P450"/>
    <property type="match status" value="1"/>
</dbReference>
<evidence type="ECO:0000256" key="11">
    <source>
        <dbReference type="PIRSR" id="PIRSR602401-1"/>
    </source>
</evidence>
<dbReference type="AlphaFoldDB" id="A0A7J0ECU9"/>
<dbReference type="SUPFAM" id="SSF48264">
    <property type="entry name" value="Cytochrome P450"/>
    <property type="match status" value="1"/>
</dbReference>
<dbReference type="InterPro" id="IPR017972">
    <property type="entry name" value="Cyt_P450_CS"/>
</dbReference>
<dbReference type="GO" id="GO:0016705">
    <property type="term" value="F:oxidoreductase activity, acting on paired donors, with incorporation or reduction of molecular oxygen"/>
    <property type="evidence" value="ECO:0007669"/>
    <property type="project" value="InterPro"/>
</dbReference>
<evidence type="ECO:0000256" key="9">
    <source>
        <dbReference type="ARBA" id="ARBA00023033"/>
    </source>
</evidence>
<reference evidence="14 15" key="1">
    <citation type="submission" date="2019-07" db="EMBL/GenBank/DDBJ databases">
        <title>De Novo Assembly of kiwifruit Actinidia rufa.</title>
        <authorList>
            <person name="Sugita-Konishi S."/>
            <person name="Sato K."/>
            <person name="Mori E."/>
            <person name="Abe Y."/>
            <person name="Kisaki G."/>
            <person name="Hamano K."/>
            <person name="Suezawa K."/>
            <person name="Otani M."/>
            <person name="Fukuda T."/>
            <person name="Manabe T."/>
            <person name="Gomi K."/>
            <person name="Tabuchi M."/>
            <person name="Akimitsu K."/>
            <person name="Kataoka I."/>
        </authorList>
    </citation>
    <scope>NUCLEOTIDE SEQUENCE [LARGE SCALE GENOMIC DNA]</scope>
    <source>
        <strain evidence="15">cv. Fuchu</strain>
    </source>
</reference>
<keyword evidence="4 13" id="KW-0812">Transmembrane</keyword>
<evidence type="ECO:0000256" key="1">
    <source>
        <dbReference type="ARBA" id="ARBA00004370"/>
    </source>
</evidence>
<dbReference type="PROSITE" id="PS00086">
    <property type="entry name" value="CYTOCHROME_P450"/>
    <property type="match status" value="1"/>
</dbReference>
<keyword evidence="8 11" id="KW-0408">Iron</keyword>
<evidence type="ECO:0000256" key="2">
    <source>
        <dbReference type="ARBA" id="ARBA00010617"/>
    </source>
</evidence>
<keyword evidence="3 11" id="KW-0349">Heme</keyword>
<evidence type="ECO:0000256" key="6">
    <source>
        <dbReference type="ARBA" id="ARBA00022989"/>
    </source>
</evidence>
<dbReference type="GO" id="GO:0020037">
    <property type="term" value="F:heme binding"/>
    <property type="evidence" value="ECO:0007669"/>
    <property type="project" value="InterPro"/>
</dbReference>
<keyword evidence="15" id="KW-1185">Reference proteome</keyword>
<evidence type="ECO:0000256" key="7">
    <source>
        <dbReference type="ARBA" id="ARBA00023002"/>
    </source>
</evidence>
<keyword evidence="9 12" id="KW-0503">Monooxygenase</keyword>
<keyword evidence="7 12" id="KW-0560">Oxidoreductase</keyword>
<dbReference type="PANTHER" id="PTHR24282">
    <property type="entry name" value="CYTOCHROME P450 FAMILY MEMBER"/>
    <property type="match status" value="1"/>
</dbReference>
<dbReference type="GO" id="GO:0016020">
    <property type="term" value="C:membrane"/>
    <property type="evidence" value="ECO:0007669"/>
    <property type="project" value="UniProtKB-SubCell"/>
</dbReference>
<name>A0A7J0ECU9_9ERIC</name>
<dbReference type="GO" id="GO:0004497">
    <property type="term" value="F:monooxygenase activity"/>
    <property type="evidence" value="ECO:0007669"/>
    <property type="project" value="UniProtKB-KW"/>
</dbReference>
<evidence type="ECO:0000256" key="13">
    <source>
        <dbReference type="SAM" id="Phobius"/>
    </source>
</evidence>
<dbReference type="PANTHER" id="PTHR24282:SF15">
    <property type="entry name" value="CYTOCHROME P450, FAMILY 715, SUBFAMILY A, POLYPEPTIDE 1"/>
    <property type="match status" value="1"/>
</dbReference>
<keyword evidence="6 13" id="KW-1133">Transmembrane helix</keyword>
<evidence type="ECO:0000256" key="10">
    <source>
        <dbReference type="ARBA" id="ARBA00023136"/>
    </source>
</evidence>
<dbReference type="OrthoDB" id="1470350at2759"/>
<feature type="binding site" description="axial binding residue" evidence="11">
    <location>
        <position position="472"/>
    </location>
    <ligand>
        <name>heme</name>
        <dbReference type="ChEBI" id="CHEBI:30413"/>
    </ligand>
    <ligandPart>
        <name>Fe</name>
        <dbReference type="ChEBI" id="CHEBI:18248"/>
    </ligandPart>
</feature>
<dbReference type="GO" id="GO:0005506">
    <property type="term" value="F:iron ion binding"/>
    <property type="evidence" value="ECO:0007669"/>
    <property type="project" value="InterPro"/>
</dbReference>
<protein>
    <submittedName>
        <fullName evidence="14">Cytochrome P450, family 715, subfamily A, polypeptide 1</fullName>
    </submittedName>
</protein>
<dbReference type="PRINTS" id="PR00463">
    <property type="entry name" value="EP450I"/>
</dbReference>
<dbReference type="Pfam" id="PF00067">
    <property type="entry name" value="p450"/>
    <property type="match status" value="1"/>
</dbReference>
<keyword evidence="5 11" id="KW-0479">Metal-binding</keyword>
<organism evidence="14 15">
    <name type="scientific">Actinidia rufa</name>
    <dbReference type="NCBI Taxonomy" id="165716"/>
    <lineage>
        <taxon>Eukaryota</taxon>
        <taxon>Viridiplantae</taxon>
        <taxon>Streptophyta</taxon>
        <taxon>Embryophyta</taxon>
        <taxon>Tracheophyta</taxon>
        <taxon>Spermatophyta</taxon>
        <taxon>Magnoliopsida</taxon>
        <taxon>eudicotyledons</taxon>
        <taxon>Gunneridae</taxon>
        <taxon>Pentapetalae</taxon>
        <taxon>asterids</taxon>
        <taxon>Ericales</taxon>
        <taxon>Actinidiaceae</taxon>
        <taxon>Actinidia</taxon>
    </lineage>
</organism>
<evidence type="ECO:0000256" key="4">
    <source>
        <dbReference type="ARBA" id="ARBA00022692"/>
    </source>
</evidence>
<proteinExistence type="inferred from homology"/>
<sequence>MEFLVNFHALSLVIGFFFLFMLWRALCCCRIMPNLAYHKLKRSGFRGPTPSFPLGNLSEMMRDKIGNNSSLSPSPNITHDFHSTLFPYFAKWQKFYGKVFMYWLGTEPFVYIADPEFLKQMSKGIMGKSWGKPTVFKNDRKPMFGKGLVMAEGQDWLIHRHVITQAFSPSNLKDMASLMAESTMAMLDRWTSLVSSGSLEIDAEREITTMAGEVIAKAIFGISCESGKRVIEKITAVQVALFKSNRFVGVPYSNLIMCPKQTLQAKMIGNQINALLRSIIKDRREKLINDHKNIPQKDLLGILLAGYLLEGKRGKKLTTRELVDECKTFFFAGQETSALLLTWTMMLLAIYPEWQDHLREEIKQVVGDGEVDPTVLAGLKKMGWVMNEVLRLYSPAPNLQRQAREVIKVSDGVVIPKGTNIWIDVISMHHDRDLWGNDVYEFRPERFKDDHLYGGCKHKMGFLPFGFGGRICVGRNFTLMEYKIALTLILKKFSLSLSPGYCHSPSTLLTLRPTHGLPLILHPL</sequence>
<accession>A0A7J0ECU9</accession>
<evidence type="ECO:0000256" key="3">
    <source>
        <dbReference type="ARBA" id="ARBA00022617"/>
    </source>
</evidence>
<dbReference type="Proteomes" id="UP000585474">
    <property type="component" value="Unassembled WGS sequence"/>
</dbReference>
<keyword evidence="10 13" id="KW-0472">Membrane</keyword>
<comment type="subcellular location">
    <subcellularLocation>
        <location evidence="1">Membrane</location>
    </subcellularLocation>
</comment>
<comment type="similarity">
    <text evidence="2 12">Belongs to the cytochrome P450 family.</text>
</comment>
<comment type="caution">
    <text evidence="14">The sequence shown here is derived from an EMBL/GenBank/DDBJ whole genome shotgun (WGS) entry which is preliminary data.</text>
</comment>
<dbReference type="EMBL" id="BJWL01000003">
    <property type="protein sequence ID" value="GFY84210.1"/>
    <property type="molecule type" value="Genomic_DNA"/>
</dbReference>
<gene>
    <name evidence="14" type="ORF">Acr_03g0009840</name>
</gene>
<dbReference type="InterPro" id="IPR036396">
    <property type="entry name" value="Cyt_P450_sf"/>
</dbReference>
<evidence type="ECO:0000256" key="12">
    <source>
        <dbReference type="RuleBase" id="RU000461"/>
    </source>
</evidence>
<evidence type="ECO:0000256" key="8">
    <source>
        <dbReference type="ARBA" id="ARBA00023004"/>
    </source>
</evidence>